<feature type="transmembrane region" description="Helical" evidence="1">
    <location>
        <begin position="175"/>
        <end position="195"/>
    </location>
</feature>
<comment type="caution">
    <text evidence="2">The sequence shown here is derived from an EMBL/GenBank/DDBJ whole genome shotgun (WGS) entry which is preliminary data.</text>
</comment>
<evidence type="ECO:0000313" key="2">
    <source>
        <dbReference type="EMBL" id="OOO62506.1"/>
    </source>
</evidence>
<feature type="transmembrane region" description="Helical" evidence="1">
    <location>
        <begin position="103"/>
        <end position="128"/>
    </location>
</feature>
<gene>
    <name evidence="2" type="ORF">BS637_06615</name>
</gene>
<proteinExistence type="predicted"/>
<keyword evidence="3" id="KW-1185">Reference proteome</keyword>
<feature type="transmembrane region" description="Helical" evidence="1">
    <location>
        <begin position="21"/>
        <end position="39"/>
    </location>
</feature>
<keyword evidence="1" id="KW-0812">Transmembrane</keyword>
<keyword evidence="1" id="KW-1133">Transmembrane helix</keyword>
<evidence type="ECO:0000313" key="3">
    <source>
        <dbReference type="Proteomes" id="UP000190206"/>
    </source>
</evidence>
<keyword evidence="1" id="KW-0472">Membrane</keyword>
<dbReference type="Proteomes" id="UP000190206">
    <property type="component" value="Unassembled WGS sequence"/>
</dbReference>
<name>A0ABX3L4M5_9CLOT</name>
<evidence type="ECO:0000256" key="1">
    <source>
        <dbReference type="SAM" id="Phobius"/>
    </source>
</evidence>
<organism evidence="2 3">
    <name type="scientific">Clostridium tepidum</name>
    <dbReference type="NCBI Taxonomy" id="1962263"/>
    <lineage>
        <taxon>Bacteria</taxon>
        <taxon>Bacillati</taxon>
        <taxon>Bacillota</taxon>
        <taxon>Clostridia</taxon>
        <taxon>Eubacteriales</taxon>
        <taxon>Clostridiaceae</taxon>
        <taxon>Clostridium</taxon>
    </lineage>
</organism>
<feature type="transmembrane region" description="Helical" evidence="1">
    <location>
        <begin position="200"/>
        <end position="218"/>
    </location>
</feature>
<sequence>MSKIYNFFKYEIERNYSIKKYIVVMILYTFIVINETNIINSYGNNNIQFNAWDIIFSVLSEPKNIVISLIFTYIILTNNIIVDSNFEKEMILKLGSRRVWWNIKVCILFLKASICIFSLTILAIIASIKFKFSTVWSYGFSQVEKISAKNHLLYSSPLNEDIYRQSPLFSFAETIVLLLLGLIAIGLFVMVITLLFNNKIVSIISGFAVLIIAAIPAFEMESSIITDIVYNHILINTHSFNNINSSFTSVGYSISHWILYILILYYIGYKLSLKKNFIPKEHS</sequence>
<dbReference type="EMBL" id="MRAD01000005">
    <property type="protein sequence ID" value="OOO62506.1"/>
    <property type="molecule type" value="Genomic_DNA"/>
</dbReference>
<reference evidence="2 3" key="1">
    <citation type="submission" date="2016-12" db="EMBL/GenBank/DDBJ databases">
        <title>Clostridium tepidum sp. nov., a close relative of Clostridium sporogenes and Clostridium botulinum Group I.</title>
        <authorList>
            <person name="Dobritsa A.P."/>
            <person name="Kutumbaka K."/>
            <person name="Werner K."/>
            <person name="Samadpour M."/>
        </authorList>
    </citation>
    <scope>NUCLEOTIDE SEQUENCE [LARGE SCALE GENOMIC DNA]</scope>
    <source>
        <strain evidence="2 3">PE</strain>
    </source>
</reference>
<dbReference type="RefSeq" id="WP_078023968.1">
    <property type="nucleotide sequence ID" value="NZ_JADPGM010000009.1"/>
</dbReference>
<evidence type="ECO:0008006" key="4">
    <source>
        <dbReference type="Google" id="ProtNLM"/>
    </source>
</evidence>
<accession>A0ABX3L4M5</accession>
<feature type="transmembrane region" description="Helical" evidence="1">
    <location>
        <begin position="250"/>
        <end position="268"/>
    </location>
</feature>
<feature type="transmembrane region" description="Helical" evidence="1">
    <location>
        <begin position="65"/>
        <end position="82"/>
    </location>
</feature>
<protein>
    <recommendedName>
        <fullName evidence="4">ABC transporter permease</fullName>
    </recommendedName>
</protein>